<feature type="transmembrane region" description="Helical" evidence="2">
    <location>
        <begin position="101"/>
        <end position="118"/>
    </location>
</feature>
<comment type="caution">
    <text evidence="4">The sequence shown here is derived from an EMBL/GenBank/DDBJ whole genome shotgun (WGS) entry which is preliminary data.</text>
</comment>
<protein>
    <recommendedName>
        <fullName evidence="3">DUF7719 domain-containing protein</fullName>
    </recommendedName>
</protein>
<accession>A0AAD5SH96</accession>
<sequence>MPTPKKRKDPSKTPSKPPVEYTEEEQWRIINETGILQKVAENDKRKPKPKSKRSREPEDEDIPPGPLAFLFALPLTVLHGGMDYIVHLQYDYGEHFTFKRVLSRQLPLFPVLVLFIYFTTKYKNLLVSQLLFTIASAAAGVGLVYFSTEDQTFGAMLKTPGLAVLWIYLVIQMRLPLACLSLLGTFLYYHKKWFEAGKIGNLND</sequence>
<name>A0AAD5SH96_9FUNG</name>
<proteinExistence type="predicted"/>
<keyword evidence="5" id="KW-1185">Reference proteome</keyword>
<keyword evidence="2" id="KW-1133">Transmembrane helix</keyword>
<feature type="transmembrane region" description="Helical" evidence="2">
    <location>
        <begin position="166"/>
        <end position="189"/>
    </location>
</feature>
<feature type="domain" description="DUF7719" evidence="3">
    <location>
        <begin position="129"/>
        <end position="190"/>
    </location>
</feature>
<evidence type="ECO:0000256" key="1">
    <source>
        <dbReference type="SAM" id="MobiDB-lite"/>
    </source>
</evidence>
<feature type="transmembrane region" description="Helical" evidence="2">
    <location>
        <begin position="62"/>
        <end position="81"/>
    </location>
</feature>
<reference evidence="4" key="1">
    <citation type="submission" date="2020-05" db="EMBL/GenBank/DDBJ databases">
        <title>Phylogenomic resolution of chytrid fungi.</title>
        <authorList>
            <person name="Stajich J.E."/>
            <person name="Amses K."/>
            <person name="Simmons R."/>
            <person name="Seto K."/>
            <person name="Myers J."/>
            <person name="Bonds A."/>
            <person name="Quandt C.A."/>
            <person name="Barry K."/>
            <person name="Liu P."/>
            <person name="Grigoriev I."/>
            <person name="Longcore J.E."/>
            <person name="James T.Y."/>
        </authorList>
    </citation>
    <scope>NUCLEOTIDE SEQUENCE</scope>
    <source>
        <strain evidence="4">JEL0318</strain>
    </source>
</reference>
<feature type="region of interest" description="Disordered" evidence="1">
    <location>
        <begin position="1"/>
        <end position="61"/>
    </location>
</feature>
<feature type="transmembrane region" description="Helical" evidence="2">
    <location>
        <begin position="125"/>
        <end position="146"/>
    </location>
</feature>
<dbReference type="PANTHER" id="PTHR37846:SF1">
    <property type="entry name" value="DEACETYLASE-LIKE PROTEIN"/>
    <property type="match status" value="1"/>
</dbReference>
<dbReference type="EMBL" id="JADGJD010000616">
    <property type="protein sequence ID" value="KAJ3049636.1"/>
    <property type="molecule type" value="Genomic_DNA"/>
</dbReference>
<evidence type="ECO:0000256" key="2">
    <source>
        <dbReference type="SAM" id="Phobius"/>
    </source>
</evidence>
<organism evidence="4 5">
    <name type="scientific">Rhizophlyctis rosea</name>
    <dbReference type="NCBI Taxonomy" id="64517"/>
    <lineage>
        <taxon>Eukaryota</taxon>
        <taxon>Fungi</taxon>
        <taxon>Fungi incertae sedis</taxon>
        <taxon>Chytridiomycota</taxon>
        <taxon>Chytridiomycota incertae sedis</taxon>
        <taxon>Chytridiomycetes</taxon>
        <taxon>Rhizophlyctidales</taxon>
        <taxon>Rhizophlyctidaceae</taxon>
        <taxon>Rhizophlyctis</taxon>
    </lineage>
</organism>
<gene>
    <name evidence="4" type="ORF">HK097_009386</name>
</gene>
<dbReference type="PANTHER" id="PTHR37846">
    <property type="entry name" value="YALI0B21296P"/>
    <property type="match status" value="1"/>
</dbReference>
<keyword evidence="2" id="KW-0812">Transmembrane</keyword>
<evidence type="ECO:0000259" key="3">
    <source>
        <dbReference type="Pfam" id="PF24841"/>
    </source>
</evidence>
<dbReference type="Pfam" id="PF24841">
    <property type="entry name" value="DUF7719"/>
    <property type="match status" value="1"/>
</dbReference>
<dbReference type="Proteomes" id="UP001212841">
    <property type="component" value="Unassembled WGS sequence"/>
</dbReference>
<dbReference type="AlphaFoldDB" id="A0AAD5SH96"/>
<evidence type="ECO:0000313" key="5">
    <source>
        <dbReference type="Proteomes" id="UP001212841"/>
    </source>
</evidence>
<dbReference type="InterPro" id="IPR056136">
    <property type="entry name" value="DUF7719"/>
</dbReference>
<evidence type="ECO:0000313" key="4">
    <source>
        <dbReference type="EMBL" id="KAJ3049636.1"/>
    </source>
</evidence>
<keyword evidence="2" id="KW-0472">Membrane</keyword>